<keyword evidence="3" id="KW-0862">Zinc</keyword>
<sequence>MYNGYSYCKHARSRDGGFRYRCSAVLSKACRAHVCVRDGVVASSAPEHNHSPSTYTKTLSGRYIKQNMSKLKRALSCFSTMVISSVDIAGLGMLGRGTHAPNGSQESALLIYTKNSCIRGGGVRFACASRLSGRCHAYVHMSVCNVILKSDLVHTHEQPTYKF</sequence>
<evidence type="ECO:0000256" key="2">
    <source>
        <dbReference type="ARBA" id="ARBA00022771"/>
    </source>
</evidence>
<protein>
    <submittedName>
        <fullName evidence="5">Modifier of mdg4</fullName>
    </submittedName>
</protein>
<keyword evidence="6" id="KW-1185">Reference proteome</keyword>
<feature type="domain" description="FLYWCH-type" evidence="4">
    <location>
        <begin position="1"/>
        <end position="50"/>
    </location>
</feature>
<evidence type="ECO:0000313" key="6">
    <source>
        <dbReference type="Proteomes" id="UP000037510"/>
    </source>
</evidence>
<organism evidence="5 6">
    <name type="scientific">Operophtera brumata</name>
    <name type="common">Winter moth</name>
    <name type="synonym">Phalaena brumata</name>
    <dbReference type="NCBI Taxonomy" id="104452"/>
    <lineage>
        <taxon>Eukaryota</taxon>
        <taxon>Metazoa</taxon>
        <taxon>Ecdysozoa</taxon>
        <taxon>Arthropoda</taxon>
        <taxon>Hexapoda</taxon>
        <taxon>Insecta</taxon>
        <taxon>Pterygota</taxon>
        <taxon>Neoptera</taxon>
        <taxon>Endopterygota</taxon>
        <taxon>Lepidoptera</taxon>
        <taxon>Glossata</taxon>
        <taxon>Ditrysia</taxon>
        <taxon>Geometroidea</taxon>
        <taxon>Geometridae</taxon>
        <taxon>Larentiinae</taxon>
        <taxon>Operophtera</taxon>
    </lineage>
</organism>
<dbReference type="GO" id="GO:0008270">
    <property type="term" value="F:zinc ion binding"/>
    <property type="evidence" value="ECO:0007669"/>
    <property type="project" value="UniProtKB-KW"/>
</dbReference>
<evidence type="ECO:0000259" key="4">
    <source>
        <dbReference type="Pfam" id="PF04500"/>
    </source>
</evidence>
<dbReference type="InterPro" id="IPR007588">
    <property type="entry name" value="Znf_FLYWCH"/>
</dbReference>
<comment type="caution">
    <text evidence="5">The sequence shown here is derived from an EMBL/GenBank/DDBJ whole genome shotgun (WGS) entry which is preliminary data.</text>
</comment>
<evidence type="ECO:0000256" key="1">
    <source>
        <dbReference type="ARBA" id="ARBA00022723"/>
    </source>
</evidence>
<dbReference type="Pfam" id="PF04500">
    <property type="entry name" value="FLYWCH"/>
    <property type="match status" value="1"/>
</dbReference>
<feature type="non-terminal residue" evidence="5">
    <location>
        <position position="163"/>
    </location>
</feature>
<dbReference type="EMBL" id="JTDY01005679">
    <property type="protein sequence ID" value="KOB66760.1"/>
    <property type="molecule type" value="Genomic_DNA"/>
</dbReference>
<dbReference type="Gene3D" id="2.20.25.240">
    <property type="match status" value="1"/>
</dbReference>
<evidence type="ECO:0000313" key="5">
    <source>
        <dbReference type="EMBL" id="KOB66760.1"/>
    </source>
</evidence>
<keyword evidence="1" id="KW-0479">Metal-binding</keyword>
<reference evidence="5 6" key="1">
    <citation type="journal article" date="2015" name="Genome Biol. Evol.">
        <title>The genome of winter moth (Operophtera brumata) provides a genomic perspective on sexual dimorphism and phenology.</title>
        <authorList>
            <person name="Derks M.F."/>
            <person name="Smit S."/>
            <person name="Salis L."/>
            <person name="Schijlen E."/>
            <person name="Bossers A."/>
            <person name="Mateman C."/>
            <person name="Pijl A.S."/>
            <person name="de Ridder D."/>
            <person name="Groenen M.A."/>
            <person name="Visser M.E."/>
            <person name="Megens H.J."/>
        </authorList>
    </citation>
    <scope>NUCLEOTIDE SEQUENCE [LARGE SCALE GENOMIC DNA]</scope>
    <source>
        <strain evidence="5">WM2013NL</strain>
        <tissue evidence="5">Head and thorax</tissue>
    </source>
</reference>
<dbReference type="AlphaFoldDB" id="A0A0L7KUH4"/>
<accession>A0A0L7KUH4</accession>
<gene>
    <name evidence="5" type="ORF">OBRU01_19857</name>
</gene>
<keyword evidence="2" id="KW-0863">Zinc-finger</keyword>
<name>A0A0L7KUH4_OPEBR</name>
<dbReference type="Proteomes" id="UP000037510">
    <property type="component" value="Unassembled WGS sequence"/>
</dbReference>
<proteinExistence type="predicted"/>
<evidence type="ECO:0000256" key="3">
    <source>
        <dbReference type="ARBA" id="ARBA00022833"/>
    </source>
</evidence>